<keyword evidence="6 14" id="KW-0732">Signal</keyword>
<keyword evidence="3 12" id="KW-1134">Transmembrane beta strand</keyword>
<dbReference type="Proteomes" id="UP001279660">
    <property type="component" value="Unassembled WGS sequence"/>
</dbReference>
<evidence type="ECO:0000256" key="4">
    <source>
        <dbReference type="ARBA" id="ARBA00022496"/>
    </source>
</evidence>
<keyword evidence="9 13" id="KW-0798">TonB box</keyword>
<keyword evidence="17" id="KW-0675">Receptor</keyword>
<keyword evidence="2 12" id="KW-0813">Transport</keyword>
<dbReference type="InterPro" id="IPR037066">
    <property type="entry name" value="Plug_dom_sf"/>
</dbReference>
<accession>A0ABU4PSU8</accession>
<gene>
    <name evidence="17" type="ORF">SIL82_18670</name>
</gene>
<dbReference type="InterPro" id="IPR036942">
    <property type="entry name" value="Beta-barrel_TonB_sf"/>
</dbReference>
<dbReference type="RefSeq" id="WP_010406460.1">
    <property type="nucleotide sequence ID" value="NZ_JAWXXV010000001.1"/>
</dbReference>
<evidence type="ECO:0000259" key="16">
    <source>
        <dbReference type="Pfam" id="PF07715"/>
    </source>
</evidence>
<dbReference type="SUPFAM" id="SSF56935">
    <property type="entry name" value="Porins"/>
    <property type="match status" value="1"/>
</dbReference>
<protein>
    <submittedName>
        <fullName evidence="17">TonB-dependent receptor</fullName>
    </submittedName>
</protein>
<evidence type="ECO:0000256" key="10">
    <source>
        <dbReference type="ARBA" id="ARBA00023136"/>
    </source>
</evidence>
<evidence type="ECO:0000256" key="7">
    <source>
        <dbReference type="ARBA" id="ARBA00023004"/>
    </source>
</evidence>
<dbReference type="PANTHER" id="PTHR32552">
    <property type="entry name" value="FERRICHROME IRON RECEPTOR-RELATED"/>
    <property type="match status" value="1"/>
</dbReference>
<evidence type="ECO:0000313" key="17">
    <source>
        <dbReference type="EMBL" id="MDX5986287.1"/>
    </source>
</evidence>
<feature type="signal peptide" evidence="14">
    <location>
        <begin position="1"/>
        <end position="22"/>
    </location>
</feature>
<dbReference type="Gene3D" id="2.170.130.10">
    <property type="entry name" value="TonB-dependent receptor, plug domain"/>
    <property type="match status" value="1"/>
</dbReference>
<feature type="chain" id="PRO_5045607998" evidence="14">
    <location>
        <begin position="23"/>
        <end position="769"/>
    </location>
</feature>
<evidence type="ECO:0000313" key="18">
    <source>
        <dbReference type="Proteomes" id="UP001279660"/>
    </source>
</evidence>
<evidence type="ECO:0000256" key="2">
    <source>
        <dbReference type="ARBA" id="ARBA00022448"/>
    </source>
</evidence>
<keyword evidence="4" id="KW-0410">Iron transport</keyword>
<keyword evidence="7" id="KW-0408">Iron</keyword>
<dbReference type="Gene3D" id="2.40.170.20">
    <property type="entry name" value="TonB-dependent receptor, beta-barrel domain"/>
    <property type="match status" value="1"/>
</dbReference>
<evidence type="ECO:0000256" key="8">
    <source>
        <dbReference type="ARBA" id="ARBA00023065"/>
    </source>
</evidence>
<evidence type="ECO:0000256" key="13">
    <source>
        <dbReference type="RuleBase" id="RU003357"/>
    </source>
</evidence>
<evidence type="ECO:0000256" key="14">
    <source>
        <dbReference type="SAM" id="SignalP"/>
    </source>
</evidence>
<dbReference type="Pfam" id="PF00593">
    <property type="entry name" value="TonB_dep_Rec_b-barrel"/>
    <property type="match status" value="1"/>
</dbReference>
<evidence type="ECO:0000256" key="5">
    <source>
        <dbReference type="ARBA" id="ARBA00022692"/>
    </source>
</evidence>
<keyword evidence="11 12" id="KW-0998">Cell outer membrane</keyword>
<evidence type="ECO:0000256" key="1">
    <source>
        <dbReference type="ARBA" id="ARBA00004571"/>
    </source>
</evidence>
<comment type="subcellular location">
    <subcellularLocation>
        <location evidence="1 12">Cell outer membrane</location>
        <topology evidence="1 12">Multi-pass membrane protein</topology>
    </subcellularLocation>
</comment>
<name>A0ABU4PSU8_9SPHN</name>
<evidence type="ECO:0000256" key="9">
    <source>
        <dbReference type="ARBA" id="ARBA00023077"/>
    </source>
</evidence>
<evidence type="ECO:0000259" key="15">
    <source>
        <dbReference type="Pfam" id="PF00593"/>
    </source>
</evidence>
<dbReference type="InterPro" id="IPR000531">
    <property type="entry name" value="Beta-barrel_TonB"/>
</dbReference>
<evidence type="ECO:0000256" key="3">
    <source>
        <dbReference type="ARBA" id="ARBA00022452"/>
    </source>
</evidence>
<keyword evidence="18" id="KW-1185">Reference proteome</keyword>
<proteinExistence type="inferred from homology"/>
<dbReference type="Pfam" id="PF07715">
    <property type="entry name" value="Plug"/>
    <property type="match status" value="1"/>
</dbReference>
<reference evidence="17 18" key="1">
    <citation type="submission" date="2023-11" db="EMBL/GenBank/DDBJ databases">
        <title>MicrobeMod: A computational toolkit for identifying prokaryotic methylation and restriction-modification with nanopore sequencing.</title>
        <authorList>
            <person name="Crits-Christoph A."/>
            <person name="Kang S.C."/>
            <person name="Lee H."/>
            <person name="Ostrov N."/>
        </authorList>
    </citation>
    <scope>NUCLEOTIDE SEQUENCE [LARGE SCALE GENOMIC DNA]</scope>
    <source>
        <strain evidence="17 18">ATCC 14820</strain>
    </source>
</reference>
<evidence type="ECO:0000256" key="11">
    <source>
        <dbReference type="ARBA" id="ARBA00023237"/>
    </source>
</evidence>
<dbReference type="PANTHER" id="PTHR32552:SF89">
    <property type="entry name" value="CATECHOLATE SIDEROPHORE RECEPTOR FIU"/>
    <property type="match status" value="1"/>
</dbReference>
<sequence length="769" mass="82866">MRRFTLCLLAGAALAWPLAASARDTSAVPTPDAPVPEAPPVTDDAGGDIIIVGKGQTRQVQQLNQADIAILAAGTSPLKAIAKLPNVNFQSADAFGAYEWSERVSIRSFNQNQIGFTLDGIPLGDGSYGNTNGLHISRAISPENVGRTEVSQGSGSIGTQATNNLGGTVEFFSSDPKPTFGLTLNGTYGSANTVRAFGRLDTGVLGENGPSAYVSYGFLDTDKWKGYGVQRQNQVNAKFIAPVGPVRLVGTFDFSDRRENDFQDLSLDMIKRLGLRNDNISNNFPLAVLIADTGANSGYTGAPKLNPAAGTVTPAPYANADDVYYDAAGLRQDYLASLGVETAKGATVHGELKAYYHANHGQGIWFTPYVPSPSGVPISVRTTEYDIHRKGVFGSLGTKLAFNDFTVGGWYEVNDFRQARRYYGLDSRTTPTRDALHFQYLPFATQWYNTYQTDTVQYYVQDKIALGDLTVDLGWKGFSVTNKATPIVSGGLASGRIQVKDFFQPHAGLNYKLGNQVELFGDFTEVTRAFVAAATSGPFATTQAGFNALLTTNKLKPETSDTYEVGARYHHSGINASVAGYYIDFQNRTLAQTVGAGIVGNPPILSNVGSVRAYGIETALEAKIGYGFGVYASYSYNDSTYRDNVTVGGVVQNIRGKQTVDTPKHLAKAELTYDKGMFFGRVGADYMSRRYFTYTNDQSVPDRVLVDATIGARVTIGDRKFEIQGNATNLFDKKYISTIGSNGFGYSGDNQTLLAGAPAQYFVTIKAGF</sequence>
<feature type="domain" description="TonB-dependent receptor plug" evidence="16">
    <location>
        <begin position="57"/>
        <end position="167"/>
    </location>
</feature>
<comment type="similarity">
    <text evidence="12 13">Belongs to the TonB-dependent receptor family.</text>
</comment>
<dbReference type="InterPro" id="IPR039426">
    <property type="entry name" value="TonB-dep_rcpt-like"/>
</dbReference>
<evidence type="ECO:0000256" key="12">
    <source>
        <dbReference type="PROSITE-ProRule" id="PRU01360"/>
    </source>
</evidence>
<feature type="domain" description="TonB-dependent receptor-like beta-barrel" evidence="15">
    <location>
        <begin position="277"/>
        <end position="730"/>
    </location>
</feature>
<dbReference type="PROSITE" id="PS52016">
    <property type="entry name" value="TONB_DEPENDENT_REC_3"/>
    <property type="match status" value="1"/>
</dbReference>
<keyword evidence="5 12" id="KW-0812">Transmembrane</keyword>
<keyword evidence="10 12" id="KW-0472">Membrane</keyword>
<keyword evidence="8" id="KW-0406">Ion transport</keyword>
<comment type="caution">
    <text evidence="17">The sequence shown here is derived from an EMBL/GenBank/DDBJ whole genome shotgun (WGS) entry which is preliminary data.</text>
</comment>
<dbReference type="InterPro" id="IPR012910">
    <property type="entry name" value="Plug_dom"/>
</dbReference>
<organism evidence="17 18">
    <name type="scientific">Sphingomonas echinoides</name>
    <dbReference type="NCBI Taxonomy" id="59803"/>
    <lineage>
        <taxon>Bacteria</taxon>
        <taxon>Pseudomonadati</taxon>
        <taxon>Pseudomonadota</taxon>
        <taxon>Alphaproteobacteria</taxon>
        <taxon>Sphingomonadales</taxon>
        <taxon>Sphingomonadaceae</taxon>
        <taxon>Sphingomonas</taxon>
    </lineage>
</organism>
<dbReference type="EMBL" id="JAWXXV010000001">
    <property type="protein sequence ID" value="MDX5986287.1"/>
    <property type="molecule type" value="Genomic_DNA"/>
</dbReference>
<evidence type="ECO:0000256" key="6">
    <source>
        <dbReference type="ARBA" id="ARBA00022729"/>
    </source>
</evidence>